<dbReference type="RefSeq" id="XP_040698850.1">
    <property type="nucleotide sequence ID" value="XM_040852776.1"/>
</dbReference>
<gene>
    <name evidence="3" type="ORF">ASPSYDRAFT_93067</name>
</gene>
<dbReference type="SUPFAM" id="SSF55144">
    <property type="entry name" value="LigT-like"/>
    <property type="match status" value="1"/>
</dbReference>
<feature type="region of interest" description="Disordered" evidence="1">
    <location>
        <begin position="1"/>
        <end position="22"/>
    </location>
</feature>
<evidence type="ECO:0000259" key="2">
    <source>
        <dbReference type="Pfam" id="PF08975"/>
    </source>
</evidence>
<dbReference type="InterPro" id="IPR009097">
    <property type="entry name" value="Cyclic_Pdiesterase"/>
</dbReference>
<dbReference type="Pfam" id="PF08975">
    <property type="entry name" value="2H-phosphodiest"/>
    <property type="match status" value="1"/>
</dbReference>
<organism evidence="3 4">
    <name type="scientific">Aspergillus sydowii CBS 593.65</name>
    <dbReference type="NCBI Taxonomy" id="1036612"/>
    <lineage>
        <taxon>Eukaryota</taxon>
        <taxon>Fungi</taxon>
        <taxon>Dikarya</taxon>
        <taxon>Ascomycota</taxon>
        <taxon>Pezizomycotina</taxon>
        <taxon>Eurotiomycetes</taxon>
        <taxon>Eurotiomycetidae</taxon>
        <taxon>Eurotiales</taxon>
        <taxon>Aspergillaceae</taxon>
        <taxon>Aspergillus</taxon>
        <taxon>Aspergillus subgen. Nidulantes</taxon>
    </lineage>
</organism>
<dbReference type="GeneID" id="63768849"/>
<name>A0A1L9T6H5_9EURO</name>
<dbReference type="AlphaFoldDB" id="A0A1L9T6H5"/>
<evidence type="ECO:0000313" key="4">
    <source>
        <dbReference type="Proteomes" id="UP000184356"/>
    </source>
</evidence>
<proteinExistence type="predicted"/>
<dbReference type="EMBL" id="KV878593">
    <property type="protein sequence ID" value="OJJ55044.1"/>
    <property type="molecule type" value="Genomic_DNA"/>
</dbReference>
<dbReference type="Proteomes" id="UP000184356">
    <property type="component" value="Unassembled WGS sequence"/>
</dbReference>
<reference evidence="4" key="1">
    <citation type="journal article" date="2017" name="Genome Biol.">
        <title>Comparative genomics reveals high biological diversity and specific adaptations in the industrially and medically important fungal genus Aspergillus.</title>
        <authorList>
            <person name="de Vries R.P."/>
            <person name="Riley R."/>
            <person name="Wiebenga A."/>
            <person name="Aguilar-Osorio G."/>
            <person name="Amillis S."/>
            <person name="Uchima C.A."/>
            <person name="Anderluh G."/>
            <person name="Asadollahi M."/>
            <person name="Askin M."/>
            <person name="Barry K."/>
            <person name="Battaglia E."/>
            <person name="Bayram O."/>
            <person name="Benocci T."/>
            <person name="Braus-Stromeyer S.A."/>
            <person name="Caldana C."/>
            <person name="Canovas D."/>
            <person name="Cerqueira G.C."/>
            <person name="Chen F."/>
            <person name="Chen W."/>
            <person name="Choi C."/>
            <person name="Clum A."/>
            <person name="Dos Santos R.A."/>
            <person name="Damasio A.R."/>
            <person name="Diallinas G."/>
            <person name="Emri T."/>
            <person name="Fekete E."/>
            <person name="Flipphi M."/>
            <person name="Freyberg S."/>
            <person name="Gallo A."/>
            <person name="Gournas C."/>
            <person name="Habgood R."/>
            <person name="Hainaut M."/>
            <person name="Harispe M.L."/>
            <person name="Henrissat B."/>
            <person name="Hilden K.S."/>
            <person name="Hope R."/>
            <person name="Hossain A."/>
            <person name="Karabika E."/>
            <person name="Karaffa L."/>
            <person name="Karanyi Z."/>
            <person name="Krasevec N."/>
            <person name="Kuo A."/>
            <person name="Kusch H."/>
            <person name="LaButti K."/>
            <person name="Lagendijk E.L."/>
            <person name="Lapidus A."/>
            <person name="Levasseur A."/>
            <person name="Lindquist E."/>
            <person name="Lipzen A."/>
            <person name="Logrieco A.F."/>
            <person name="MacCabe A."/>
            <person name="Maekelae M.R."/>
            <person name="Malavazi I."/>
            <person name="Melin P."/>
            <person name="Meyer V."/>
            <person name="Mielnichuk N."/>
            <person name="Miskei M."/>
            <person name="Molnar A.P."/>
            <person name="Mule G."/>
            <person name="Ngan C.Y."/>
            <person name="Orejas M."/>
            <person name="Orosz E."/>
            <person name="Ouedraogo J.P."/>
            <person name="Overkamp K.M."/>
            <person name="Park H.-S."/>
            <person name="Perrone G."/>
            <person name="Piumi F."/>
            <person name="Punt P.J."/>
            <person name="Ram A.F."/>
            <person name="Ramon A."/>
            <person name="Rauscher S."/>
            <person name="Record E."/>
            <person name="Riano-Pachon D.M."/>
            <person name="Robert V."/>
            <person name="Roehrig J."/>
            <person name="Ruller R."/>
            <person name="Salamov A."/>
            <person name="Salih N.S."/>
            <person name="Samson R.A."/>
            <person name="Sandor E."/>
            <person name="Sanguinetti M."/>
            <person name="Schuetze T."/>
            <person name="Sepcic K."/>
            <person name="Shelest E."/>
            <person name="Sherlock G."/>
            <person name="Sophianopoulou V."/>
            <person name="Squina F.M."/>
            <person name="Sun H."/>
            <person name="Susca A."/>
            <person name="Todd R.B."/>
            <person name="Tsang A."/>
            <person name="Unkles S.E."/>
            <person name="van de Wiele N."/>
            <person name="van Rossen-Uffink D."/>
            <person name="Oliveira J.V."/>
            <person name="Vesth T.C."/>
            <person name="Visser J."/>
            <person name="Yu J.-H."/>
            <person name="Zhou M."/>
            <person name="Andersen M.R."/>
            <person name="Archer D.B."/>
            <person name="Baker S.E."/>
            <person name="Benoit I."/>
            <person name="Brakhage A.A."/>
            <person name="Braus G.H."/>
            <person name="Fischer R."/>
            <person name="Frisvad J.C."/>
            <person name="Goldman G.H."/>
            <person name="Houbraken J."/>
            <person name="Oakley B."/>
            <person name="Pocsi I."/>
            <person name="Scazzocchio C."/>
            <person name="Seiboth B."/>
            <person name="vanKuyk P.A."/>
            <person name="Wortman J."/>
            <person name="Dyer P.S."/>
            <person name="Grigoriev I.V."/>
        </authorList>
    </citation>
    <scope>NUCLEOTIDE SEQUENCE [LARGE SCALE GENOMIC DNA]</scope>
    <source>
        <strain evidence="4">CBS 593.65</strain>
    </source>
</reference>
<accession>A0A1L9T6H5</accession>
<evidence type="ECO:0000256" key="1">
    <source>
        <dbReference type="SAM" id="MobiDB-lite"/>
    </source>
</evidence>
<sequence>MQDDPSMPAGSRKKFTPDGTSKPYHGHSVICHVPPDSPLRPTLNRIRAALASHPLAQSILPGECILPDESSHMTVFICVRNRERGENVMPWLGAHAQAAVDQIGLDGDYNEWLDYTASRVAALAETLSPAAQPPYVLDLAPEIPPIGATIGLRLHPRDDALWDLREELSAATGIRHDNHDDYKFHVTLAYTVRQVMPDEEAELRAVVEKELVDAPSTVVFPRVALCSFEDMQNFDVEVVLGDVDEHVN</sequence>
<dbReference type="OrthoDB" id="2877829at2759"/>
<keyword evidence="4" id="KW-1185">Reference proteome</keyword>
<dbReference type="InterPro" id="IPR015069">
    <property type="entry name" value="2H-PEstase_DUF1868"/>
</dbReference>
<dbReference type="Gene3D" id="3.90.1140.10">
    <property type="entry name" value="Cyclic phosphodiesterase"/>
    <property type="match status" value="1"/>
</dbReference>
<feature type="domain" description="DUF1868" evidence="2">
    <location>
        <begin position="14"/>
        <end position="90"/>
    </location>
</feature>
<protein>
    <recommendedName>
        <fullName evidence="2">DUF1868 domain-containing protein</fullName>
    </recommendedName>
</protein>
<evidence type="ECO:0000313" key="3">
    <source>
        <dbReference type="EMBL" id="OJJ55044.1"/>
    </source>
</evidence>
<dbReference type="VEuPathDB" id="FungiDB:ASPSYDRAFT_93067"/>